<accession>A0A1H9RXH3</accession>
<organism evidence="3 4">
    <name type="scientific">Propionibacterium cyclohexanicum</name>
    <dbReference type="NCBI Taxonomy" id="64702"/>
    <lineage>
        <taxon>Bacteria</taxon>
        <taxon>Bacillati</taxon>
        <taxon>Actinomycetota</taxon>
        <taxon>Actinomycetes</taxon>
        <taxon>Propionibacteriales</taxon>
        <taxon>Propionibacteriaceae</taxon>
        <taxon>Propionibacterium</taxon>
    </lineage>
</organism>
<dbReference type="Proteomes" id="UP000198815">
    <property type="component" value="Unassembled WGS sequence"/>
</dbReference>
<evidence type="ECO:0000259" key="2">
    <source>
        <dbReference type="Pfam" id="PF14067"/>
    </source>
</evidence>
<sequence>MDNQREPALLAERPMALRRWRASGLLDDSLFIAAAVLSLLLAAVVLRKGISTWADLFYLLGFYLVLAYLALPRIHRILTTLYVPDYFIGRTRTSDGLLGDPVNLALVGEADQIREAMEKAGWVEADPVSLASALRIVSSSLLRRSYAHAPVSPLFLFGRQQDFAYQQEVSGNPSQRHHVRFWKCPEGWLLPGGRRVEWLAAGTYDRSVGLSLFTFQVTHKIAADIDVERDHIIETLRESPAQVSVEVIENFSTGYHSRNGGGDSVHTDGALPVVDVSRVAVPWAGETEEELPVLEDVGRRPLSVAIAALIIVVNIVVQIGGTLILVDRDFPQVVESSGASPLTLVVMLAVVLGVLAVVELALAWAVFQGVNIARLALLLVVTVSITGELGRALVRDVPSAFSLARMTADVAVVYALTSLSARQWTRHQVSNRRARRHRGRA</sequence>
<dbReference type="InterPro" id="IPR025902">
    <property type="entry name" value="LssY-like-C_dom"/>
</dbReference>
<keyword evidence="1" id="KW-0472">Membrane</keyword>
<evidence type="ECO:0000313" key="3">
    <source>
        <dbReference type="EMBL" id="SER77417.1"/>
    </source>
</evidence>
<dbReference type="RefSeq" id="WP_245725759.1">
    <property type="nucleotide sequence ID" value="NZ_FOGZ01000010.1"/>
</dbReference>
<dbReference type="Pfam" id="PF14067">
    <property type="entry name" value="LssY_C"/>
    <property type="match status" value="1"/>
</dbReference>
<keyword evidence="4" id="KW-1185">Reference proteome</keyword>
<keyword evidence="1" id="KW-0812">Transmembrane</keyword>
<evidence type="ECO:0000256" key="1">
    <source>
        <dbReference type="SAM" id="Phobius"/>
    </source>
</evidence>
<feature type="transmembrane region" description="Helical" evidence="1">
    <location>
        <begin position="406"/>
        <end position="425"/>
    </location>
</feature>
<gene>
    <name evidence="3" type="ORF">SAMN05443377_1107</name>
</gene>
<name>A0A1H9RXH3_9ACTN</name>
<dbReference type="STRING" id="64702.SAMN05443377_1107"/>
<reference evidence="4" key="1">
    <citation type="submission" date="2016-10" db="EMBL/GenBank/DDBJ databases">
        <authorList>
            <person name="Varghese N."/>
            <person name="Submissions S."/>
        </authorList>
    </citation>
    <scope>NUCLEOTIDE SEQUENCE [LARGE SCALE GENOMIC DNA]</scope>
    <source>
        <strain evidence="4">DSM 16859</strain>
    </source>
</reference>
<protein>
    <submittedName>
        <fullName evidence="3">LssY C-terminus</fullName>
    </submittedName>
</protein>
<feature type="transmembrane region" description="Helical" evidence="1">
    <location>
        <begin position="374"/>
        <end position="394"/>
    </location>
</feature>
<feature type="transmembrane region" description="Helical" evidence="1">
    <location>
        <begin position="304"/>
        <end position="326"/>
    </location>
</feature>
<feature type="transmembrane region" description="Helical" evidence="1">
    <location>
        <begin position="346"/>
        <end position="367"/>
    </location>
</feature>
<dbReference type="AlphaFoldDB" id="A0A1H9RXH3"/>
<dbReference type="EMBL" id="FOGZ01000010">
    <property type="protein sequence ID" value="SER77417.1"/>
    <property type="molecule type" value="Genomic_DNA"/>
</dbReference>
<proteinExistence type="predicted"/>
<feature type="transmembrane region" description="Helical" evidence="1">
    <location>
        <begin position="25"/>
        <end position="46"/>
    </location>
</feature>
<feature type="domain" description="LssY-like C-terminal" evidence="2">
    <location>
        <begin position="82"/>
        <end position="271"/>
    </location>
</feature>
<feature type="transmembrane region" description="Helical" evidence="1">
    <location>
        <begin position="52"/>
        <end position="71"/>
    </location>
</feature>
<evidence type="ECO:0000313" key="4">
    <source>
        <dbReference type="Proteomes" id="UP000198815"/>
    </source>
</evidence>
<keyword evidence="1" id="KW-1133">Transmembrane helix</keyword>